<keyword evidence="3 5" id="KW-0689">Ribosomal protein</keyword>
<feature type="domain" description="Large ribosomal subunit protein uL30-like ferredoxin-like fold" evidence="7">
    <location>
        <begin position="6"/>
        <end position="56"/>
    </location>
</feature>
<dbReference type="Pfam" id="PF00327">
    <property type="entry name" value="Ribosomal_L30"/>
    <property type="match status" value="1"/>
</dbReference>
<dbReference type="NCBIfam" id="TIGR01308">
    <property type="entry name" value="rpmD_bact"/>
    <property type="match status" value="1"/>
</dbReference>
<protein>
    <recommendedName>
        <fullName evidence="5">Large ribosomal subunit protein uL30</fullName>
    </recommendedName>
</protein>
<dbReference type="KEGG" id="acil:ESZ_00130"/>
<evidence type="ECO:0000256" key="1">
    <source>
        <dbReference type="ARBA" id="ARBA00007594"/>
    </source>
</evidence>
<evidence type="ECO:0000256" key="6">
    <source>
        <dbReference type="RuleBase" id="RU003734"/>
    </source>
</evidence>
<dbReference type="GO" id="GO:0003735">
    <property type="term" value="F:structural constituent of ribosome"/>
    <property type="evidence" value="ECO:0007669"/>
    <property type="project" value="InterPro"/>
</dbReference>
<dbReference type="AlphaFoldDB" id="A0A6J5JZB3"/>
<reference evidence="8 9" key="1">
    <citation type="submission" date="2020-04" db="EMBL/GenBank/DDBJ databases">
        <authorList>
            <person name="Graf S J."/>
        </authorList>
    </citation>
    <scope>NUCLEOTIDE SEQUENCE [LARGE SCALE GENOMIC DNA]</scope>
    <source>
        <strain evidence="8">1</strain>
    </source>
</reference>
<dbReference type="Proteomes" id="UP000509549">
    <property type="component" value="Chromosome"/>
</dbReference>
<gene>
    <name evidence="5 8" type="primary">rpmD</name>
    <name evidence="8" type="ORF">ESZ_00130</name>
</gene>
<dbReference type="RefSeq" id="WP_176604877.1">
    <property type="nucleotide sequence ID" value="NZ_LR794158.1"/>
</dbReference>
<proteinExistence type="inferred from homology"/>
<evidence type="ECO:0000256" key="2">
    <source>
        <dbReference type="ARBA" id="ARBA00011838"/>
    </source>
</evidence>
<accession>A0A6J5JZB3</accession>
<dbReference type="GO" id="GO:0015934">
    <property type="term" value="C:large ribosomal subunit"/>
    <property type="evidence" value="ECO:0007669"/>
    <property type="project" value="InterPro"/>
</dbReference>
<keyword evidence="4 5" id="KW-0687">Ribonucleoprotein</keyword>
<evidence type="ECO:0000313" key="8">
    <source>
        <dbReference type="EMBL" id="CAB3976347.1"/>
    </source>
</evidence>
<evidence type="ECO:0000259" key="7">
    <source>
        <dbReference type="Pfam" id="PF00327"/>
    </source>
</evidence>
<dbReference type="InterPro" id="IPR036919">
    <property type="entry name" value="Ribo_uL30_ferredoxin-like_sf"/>
</dbReference>
<dbReference type="EMBL" id="LR794158">
    <property type="protein sequence ID" value="CAB3976347.1"/>
    <property type="molecule type" value="Genomic_DNA"/>
</dbReference>
<evidence type="ECO:0000256" key="5">
    <source>
        <dbReference type="HAMAP-Rule" id="MF_01371"/>
    </source>
</evidence>
<dbReference type="InterPro" id="IPR018038">
    <property type="entry name" value="Ribosomal_uL30_CS"/>
</dbReference>
<dbReference type="Gene3D" id="3.30.1390.20">
    <property type="entry name" value="Ribosomal protein L30, ferredoxin-like fold domain"/>
    <property type="match status" value="1"/>
</dbReference>
<organism evidence="8 9">
    <name type="scientific">Candidatus Azoamicus ciliaticola</name>
    <dbReference type="NCBI Taxonomy" id="2652803"/>
    <lineage>
        <taxon>Bacteria</taxon>
        <taxon>Pseudomonadati</taxon>
        <taxon>Pseudomonadota</taxon>
        <taxon>Gammaproteobacteria</taxon>
        <taxon>Candidatus Azoamicaceae</taxon>
        <taxon>Candidatus Azoamicus</taxon>
    </lineage>
</organism>
<dbReference type="PROSITE" id="PS00634">
    <property type="entry name" value="RIBOSOMAL_L30"/>
    <property type="match status" value="1"/>
</dbReference>
<dbReference type="InterPro" id="IPR016082">
    <property type="entry name" value="Ribosomal_uL30_ferredoxin-like"/>
</dbReference>
<evidence type="ECO:0000256" key="3">
    <source>
        <dbReference type="ARBA" id="ARBA00022980"/>
    </source>
</evidence>
<dbReference type="GO" id="GO:0006412">
    <property type="term" value="P:translation"/>
    <property type="evidence" value="ECO:0007669"/>
    <property type="project" value="UniProtKB-UniRule"/>
</dbReference>
<comment type="similarity">
    <text evidence="1 5 6">Belongs to the universal ribosomal protein uL30 family.</text>
</comment>
<dbReference type="HAMAP" id="MF_01371_B">
    <property type="entry name" value="Ribosomal_uL30_B"/>
    <property type="match status" value="1"/>
</dbReference>
<evidence type="ECO:0000313" key="9">
    <source>
        <dbReference type="Proteomes" id="UP000509549"/>
    </source>
</evidence>
<dbReference type="InterPro" id="IPR005996">
    <property type="entry name" value="Ribosomal_uL30_bac-type"/>
</dbReference>
<dbReference type="CDD" id="cd01658">
    <property type="entry name" value="Ribosomal_L30"/>
    <property type="match status" value="1"/>
</dbReference>
<dbReference type="SUPFAM" id="SSF55129">
    <property type="entry name" value="Ribosomal protein L30p/L7e"/>
    <property type="match status" value="1"/>
</dbReference>
<sequence length="62" mass="6924">MSKVFIKVILKKSIIGRLPRHRAIIFGLGLKKINSSVVLEENAAVLGMLKKVCYLVKVECIN</sequence>
<dbReference type="PIRSF" id="PIRSF002211">
    <property type="entry name" value="Ribosomal_L30_bac-type"/>
    <property type="match status" value="1"/>
</dbReference>
<name>A0A6J5JZB3_9GAMM</name>
<comment type="subunit">
    <text evidence="2 5">Part of the 50S ribosomal subunit.</text>
</comment>
<evidence type="ECO:0000256" key="4">
    <source>
        <dbReference type="ARBA" id="ARBA00023274"/>
    </source>
</evidence>
<keyword evidence="9" id="KW-1185">Reference proteome</keyword>